<reference evidence="1 2" key="1">
    <citation type="submission" date="2020-09" db="EMBL/GenBank/DDBJ databases">
        <title>Methylomonas albis sp. nov. and Methylomonas fluvii sp. nov.: Two cold-adapted methanotrophs from the River Elbe and an amended description of Methylovulum psychrotolerans strain Eb1.</title>
        <authorList>
            <person name="Bussmann I.K."/>
            <person name="Klings K.-W."/>
            <person name="Warnstedt J."/>
            <person name="Hoppert M."/>
            <person name="Saborowski A."/>
            <person name="Horn F."/>
            <person name="Liebner S."/>
        </authorList>
    </citation>
    <scope>NUCLEOTIDE SEQUENCE [LARGE SCALE GENOMIC DNA]</scope>
    <source>
        <strain evidence="1 2">EbA</strain>
    </source>
</reference>
<proteinExistence type="predicted"/>
<sequence>MQAIEFEASIENGLIHLPKNLRHWQVVKFVKVIVLADENIGTTDISLLIATPKKSA</sequence>
<accession>A0ABR9D0M4</accession>
<evidence type="ECO:0000313" key="1">
    <source>
        <dbReference type="EMBL" id="MBD9356500.1"/>
    </source>
</evidence>
<organism evidence="1 2">
    <name type="scientific">Methylomonas albis</name>
    <dbReference type="NCBI Taxonomy" id="1854563"/>
    <lineage>
        <taxon>Bacteria</taxon>
        <taxon>Pseudomonadati</taxon>
        <taxon>Pseudomonadota</taxon>
        <taxon>Gammaproteobacteria</taxon>
        <taxon>Methylococcales</taxon>
        <taxon>Methylococcaceae</taxon>
        <taxon>Methylomonas</taxon>
    </lineage>
</organism>
<dbReference type="EMBL" id="JACXSS010000001">
    <property type="protein sequence ID" value="MBD9356500.1"/>
    <property type="molecule type" value="Genomic_DNA"/>
</dbReference>
<dbReference type="Proteomes" id="UP000652176">
    <property type="component" value="Unassembled WGS sequence"/>
</dbReference>
<comment type="caution">
    <text evidence="1">The sequence shown here is derived from an EMBL/GenBank/DDBJ whole genome shotgun (WGS) entry which is preliminary data.</text>
</comment>
<name>A0ABR9D0M4_9GAMM</name>
<keyword evidence="2" id="KW-1185">Reference proteome</keyword>
<gene>
    <name evidence="1" type="ORF">IE877_11470</name>
</gene>
<protein>
    <submittedName>
        <fullName evidence="1">Uncharacterized protein</fullName>
    </submittedName>
</protein>
<dbReference type="RefSeq" id="WP_192374848.1">
    <property type="nucleotide sequence ID" value="NZ_CAJHIV010000001.1"/>
</dbReference>
<evidence type="ECO:0000313" key="2">
    <source>
        <dbReference type="Proteomes" id="UP000652176"/>
    </source>
</evidence>